<dbReference type="AlphaFoldDB" id="A0A4Q7PEX8"/>
<dbReference type="Pfam" id="PF01204">
    <property type="entry name" value="Trehalase"/>
    <property type="match status" value="1"/>
</dbReference>
<dbReference type="InterPro" id="IPR018232">
    <property type="entry name" value="Glyco_hydro_37_CS"/>
</dbReference>
<keyword evidence="6" id="KW-1185">Reference proteome</keyword>
<dbReference type="Pfam" id="PF07492">
    <property type="entry name" value="Trehalase_Ca-bi"/>
    <property type="match status" value="1"/>
</dbReference>
<dbReference type="PRINTS" id="PR00744">
    <property type="entry name" value="GLHYDRLASE37"/>
</dbReference>
<proteinExistence type="predicted"/>
<dbReference type="Proteomes" id="UP000292262">
    <property type="component" value="Unassembled WGS sequence"/>
</dbReference>
<dbReference type="RefSeq" id="WP_242610667.1">
    <property type="nucleotide sequence ID" value="NZ_SGXE01000001.1"/>
</dbReference>
<feature type="domain" description="Neutral trehalase Ca2+ binding" evidence="4">
    <location>
        <begin position="36"/>
        <end position="65"/>
    </location>
</feature>
<comment type="catalytic activity">
    <reaction evidence="1">
        <text>alpha,alpha-trehalose + H2O = alpha-D-glucose + beta-D-glucose</text>
        <dbReference type="Rhea" id="RHEA:32675"/>
        <dbReference type="ChEBI" id="CHEBI:15377"/>
        <dbReference type="ChEBI" id="CHEBI:15903"/>
        <dbReference type="ChEBI" id="CHEBI:16551"/>
        <dbReference type="ChEBI" id="CHEBI:17925"/>
        <dbReference type="EC" id="3.2.1.28"/>
    </reaction>
</comment>
<dbReference type="PANTHER" id="PTHR23403">
    <property type="entry name" value="TREHALASE"/>
    <property type="match status" value="1"/>
</dbReference>
<dbReference type="InterPro" id="IPR001661">
    <property type="entry name" value="Glyco_hydro_37"/>
</dbReference>
<dbReference type="GO" id="GO:0005993">
    <property type="term" value="P:trehalose catabolic process"/>
    <property type="evidence" value="ECO:0007669"/>
    <property type="project" value="InterPro"/>
</dbReference>
<evidence type="ECO:0000256" key="3">
    <source>
        <dbReference type="ARBA" id="ARBA00023295"/>
    </source>
</evidence>
<comment type="caution">
    <text evidence="5">The sequence shown here is derived from an EMBL/GenBank/DDBJ whole genome shotgun (WGS) entry which is preliminary data.</text>
</comment>
<dbReference type="GO" id="GO:0004555">
    <property type="term" value="F:alpha,alpha-trehalase activity"/>
    <property type="evidence" value="ECO:0007669"/>
    <property type="project" value="UniProtKB-EC"/>
</dbReference>
<organism evidence="5 6">
    <name type="scientific">Aquimarina brevivitae</name>
    <dbReference type="NCBI Taxonomy" id="323412"/>
    <lineage>
        <taxon>Bacteria</taxon>
        <taxon>Pseudomonadati</taxon>
        <taxon>Bacteroidota</taxon>
        <taxon>Flavobacteriia</taxon>
        <taxon>Flavobacteriales</taxon>
        <taxon>Flavobacteriaceae</taxon>
        <taxon>Aquimarina</taxon>
    </lineage>
</organism>
<dbReference type="SUPFAM" id="SSF48208">
    <property type="entry name" value="Six-hairpin glycosidases"/>
    <property type="match status" value="1"/>
</dbReference>
<protein>
    <submittedName>
        <fullName evidence="5">Alpha,alpha-trehalase</fullName>
    </submittedName>
</protein>
<dbReference type="PANTHER" id="PTHR23403:SF6">
    <property type="entry name" value="CYTOSOLIC NEUTRAL TREHALASE-RELATED"/>
    <property type="match status" value="1"/>
</dbReference>
<evidence type="ECO:0000256" key="1">
    <source>
        <dbReference type="ARBA" id="ARBA00001576"/>
    </source>
</evidence>
<dbReference type="InterPro" id="IPR012341">
    <property type="entry name" value="6hp_glycosidase-like_sf"/>
</dbReference>
<dbReference type="PROSITE" id="PS00927">
    <property type="entry name" value="TREHALASE_1"/>
    <property type="match status" value="1"/>
</dbReference>
<gene>
    <name evidence="5" type="ORF">EV197_0065</name>
</gene>
<dbReference type="PROSITE" id="PS00928">
    <property type="entry name" value="TREHALASE_2"/>
    <property type="match status" value="1"/>
</dbReference>
<dbReference type="GO" id="GO:0005737">
    <property type="term" value="C:cytoplasm"/>
    <property type="evidence" value="ECO:0007669"/>
    <property type="project" value="InterPro"/>
</dbReference>
<evidence type="ECO:0000256" key="2">
    <source>
        <dbReference type="ARBA" id="ARBA00022801"/>
    </source>
</evidence>
<evidence type="ECO:0000313" key="5">
    <source>
        <dbReference type="EMBL" id="RZS98865.1"/>
    </source>
</evidence>
<name>A0A4Q7PEX8_9FLAO</name>
<sequence>MKPYQLHDCKLYILLLIVCLGCATRNDEQKKYTTIMQALLQQEDTDGDNKITVEDKGAKSFTFKTKSGAEITIKGTYHLSNLLQELAISSEIDTLRLDRITEKPAFRISRLIANQYWDTLTRSIDKAGLEKVLQDTKSTVDTLRIYIPYKDTEAFQYFNGLQENISRLAVVQLPKNITPQYVKSINSKPGILNLDYTIAQGKLKGKPFVVPGGRFNEMYGWDSYFESLGLLVDHREDLVIAMADNFAYQINHYGKILNANRSYYLTRTQPPFYSSLVRAIYENNTNTSKSWLQKQLQAILMEYFKVWMQKGIRQTENGLNRYFAQGIGIPPETEEGHYNQVLKTYALTYQTTIEDFVNKYQKGKVKEPQVDSYFSHDRSMRESGHDTSNRLVAICADLNTVGLNSLLFKYEMDIAYLIETAFDNSFQFRDVTYDAQYWKEKAEERKKLMNELMWNEQEGTFYDYNHTKQQQEEVIAATNYYPLWAGLCSEQQAATMVNHLFKNLVQKGGVAGTTKFSESSNAPQRQWDHPFGWAPHQMILWRGLLNYGYKQEAQQLIYRWLWMITKNAVEYNGTIPEKYDVVNCTHKVYAEYGNVGTDFDYITSSGFGWMNASYQLGLHLLDENRIEDLNNLIDPDIIFKEKAFKENNMQ</sequence>
<accession>A0A4Q7PEX8</accession>
<evidence type="ECO:0000313" key="6">
    <source>
        <dbReference type="Proteomes" id="UP000292262"/>
    </source>
</evidence>
<keyword evidence="2" id="KW-0378">Hydrolase</keyword>
<dbReference type="Gene3D" id="1.50.10.10">
    <property type="match status" value="1"/>
</dbReference>
<dbReference type="InterPro" id="IPR008928">
    <property type="entry name" value="6-hairpin_glycosidase_sf"/>
</dbReference>
<evidence type="ECO:0000259" key="4">
    <source>
        <dbReference type="Pfam" id="PF07492"/>
    </source>
</evidence>
<keyword evidence="3" id="KW-0326">Glycosidase</keyword>
<dbReference type="EMBL" id="SGXE01000001">
    <property type="protein sequence ID" value="RZS98865.1"/>
    <property type="molecule type" value="Genomic_DNA"/>
</dbReference>
<dbReference type="InterPro" id="IPR011120">
    <property type="entry name" value="Trehalase_Ca-bd"/>
</dbReference>
<dbReference type="GO" id="GO:0005509">
    <property type="term" value="F:calcium ion binding"/>
    <property type="evidence" value="ECO:0007669"/>
    <property type="project" value="InterPro"/>
</dbReference>
<reference evidence="5 6" key="1">
    <citation type="submission" date="2019-02" db="EMBL/GenBank/DDBJ databases">
        <title>Genomic Encyclopedia of Type Strains, Phase IV (KMG-IV): sequencing the most valuable type-strain genomes for metagenomic binning, comparative biology and taxonomic classification.</title>
        <authorList>
            <person name="Goeker M."/>
        </authorList>
    </citation>
    <scope>NUCLEOTIDE SEQUENCE [LARGE SCALE GENOMIC DNA]</scope>
    <source>
        <strain evidence="5 6">DSM 17196</strain>
    </source>
</reference>